<organism evidence="2 3">
    <name type="scientific">Ditylenchus dipsaci</name>
    <dbReference type="NCBI Taxonomy" id="166011"/>
    <lineage>
        <taxon>Eukaryota</taxon>
        <taxon>Metazoa</taxon>
        <taxon>Ecdysozoa</taxon>
        <taxon>Nematoda</taxon>
        <taxon>Chromadorea</taxon>
        <taxon>Rhabditida</taxon>
        <taxon>Tylenchina</taxon>
        <taxon>Tylenchomorpha</taxon>
        <taxon>Sphaerularioidea</taxon>
        <taxon>Anguinidae</taxon>
        <taxon>Anguininae</taxon>
        <taxon>Ditylenchus</taxon>
    </lineage>
</organism>
<dbReference type="AlphaFoldDB" id="A0A915D007"/>
<name>A0A915D007_9BILA</name>
<evidence type="ECO:0000313" key="2">
    <source>
        <dbReference type="Proteomes" id="UP000887574"/>
    </source>
</evidence>
<feature type="compositionally biased region" description="Polar residues" evidence="1">
    <location>
        <begin position="96"/>
        <end position="106"/>
    </location>
</feature>
<feature type="region of interest" description="Disordered" evidence="1">
    <location>
        <begin position="91"/>
        <end position="117"/>
    </location>
</feature>
<proteinExistence type="predicted"/>
<reference evidence="3" key="1">
    <citation type="submission" date="2022-11" db="UniProtKB">
        <authorList>
            <consortium name="WormBaseParasite"/>
        </authorList>
    </citation>
    <scope>IDENTIFICATION</scope>
</reference>
<evidence type="ECO:0000313" key="3">
    <source>
        <dbReference type="WBParaSite" id="jg14482"/>
    </source>
</evidence>
<accession>A0A915D007</accession>
<protein>
    <submittedName>
        <fullName evidence="3">Transposase</fullName>
    </submittedName>
</protein>
<dbReference type="Proteomes" id="UP000887574">
    <property type="component" value="Unplaced"/>
</dbReference>
<dbReference type="GO" id="GO:0003676">
    <property type="term" value="F:nucleic acid binding"/>
    <property type="evidence" value="ECO:0007669"/>
    <property type="project" value="InterPro"/>
</dbReference>
<dbReference type="WBParaSite" id="jg14482">
    <property type="protein sequence ID" value="jg14482"/>
    <property type="gene ID" value="jg14482"/>
</dbReference>
<dbReference type="PANTHER" id="PTHR47326">
    <property type="entry name" value="TRANSPOSABLE ELEMENT TC3 TRANSPOSASE-LIKE PROTEIN"/>
    <property type="match status" value="1"/>
</dbReference>
<dbReference type="PANTHER" id="PTHR47326:SF1">
    <property type="entry name" value="HTH PSQ-TYPE DOMAIN-CONTAINING PROTEIN"/>
    <property type="match status" value="1"/>
</dbReference>
<dbReference type="InterPro" id="IPR036397">
    <property type="entry name" value="RNaseH_sf"/>
</dbReference>
<keyword evidence="2" id="KW-1185">Reference proteome</keyword>
<evidence type="ECO:0000256" key="1">
    <source>
        <dbReference type="SAM" id="MobiDB-lite"/>
    </source>
</evidence>
<dbReference type="Gene3D" id="3.30.420.10">
    <property type="entry name" value="Ribonuclease H-like superfamily/Ribonuclease H"/>
    <property type="match status" value="1"/>
</dbReference>
<sequence length="205" mass="23063">MFSDEACTTSNKHTTLKTTEIGASNLFHSTIESSLASNIQSKSWSGPELVMESKRRCSLFGRCQHQRRSLSRIFANGSVSLGKKALRKSSLGVHARSSTGAQGNRNTRSHQSDVPEFIEVDISPQRNNGEWPATSPDLNPLDYSIWNELKRRACVKKHQTVEALKRSLVNAWNEIPQDMIDRAVDDFPKRLRKCIQANGGYFENK</sequence>